<dbReference type="EMBL" id="UYRR01000070">
    <property type="protein sequence ID" value="VDK17451.1"/>
    <property type="molecule type" value="Genomic_DNA"/>
</dbReference>
<dbReference type="Pfam" id="PF10154">
    <property type="entry name" value="Fy-3"/>
    <property type="match status" value="1"/>
</dbReference>
<dbReference type="InterPro" id="IPR019311">
    <property type="entry name" value="Fy-3"/>
</dbReference>
<proteinExistence type="predicted"/>
<dbReference type="Proteomes" id="UP000267096">
    <property type="component" value="Unassembled WGS sequence"/>
</dbReference>
<dbReference type="GO" id="GO:0005737">
    <property type="term" value="C:cytoplasm"/>
    <property type="evidence" value="ECO:0007669"/>
    <property type="project" value="TreeGrafter"/>
</dbReference>
<sequence length="264" mass="29823">MKTMHNARLMTCHRLADLCRPSDSFDRSAEDTRRLHMNLSLYRRGGLNGLVLLVNREPLYHIHNKTEFARICEQSTELHFDPLQRQLEEVSSCLRDICKDAVNELNGVEMNRDENSLQVGDVYVTRHSNISTFQVIFHLVVDEALENDDISSRHPCINGIRNVIRLSSKCGVTTFSIPLLLVENTNERMTVSWCLKRAELVFKCVKGFMMEACTGSSTAGGGPPVAATHYNVNFVLPEALADNVYSQIIEMFPTIFHLVPSVVV</sequence>
<gene>
    <name evidence="1" type="ORF">ASIM_LOCUS182</name>
</gene>
<dbReference type="PANTHER" id="PTHR16525">
    <property type="entry name" value="PROTEIN C12ORF4"/>
    <property type="match status" value="1"/>
</dbReference>
<accession>A0A3P6NQ15</accession>
<dbReference type="PANTHER" id="PTHR16525:SF0">
    <property type="entry name" value="PROTEIN C12ORF4"/>
    <property type="match status" value="1"/>
</dbReference>
<reference evidence="1 2" key="1">
    <citation type="submission" date="2018-11" db="EMBL/GenBank/DDBJ databases">
        <authorList>
            <consortium name="Pathogen Informatics"/>
        </authorList>
    </citation>
    <scope>NUCLEOTIDE SEQUENCE [LARGE SCALE GENOMIC DNA]</scope>
</reference>
<evidence type="ECO:0000313" key="2">
    <source>
        <dbReference type="Proteomes" id="UP000267096"/>
    </source>
</evidence>
<dbReference type="AlphaFoldDB" id="A0A3P6NQ15"/>
<protein>
    <submittedName>
        <fullName evidence="1">Uncharacterized protein</fullName>
    </submittedName>
</protein>
<evidence type="ECO:0000313" key="1">
    <source>
        <dbReference type="EMBL" id="VDK17451.1"/>
    </source>
</evidence>
<dbReference type="OrthoDB" id="415359at2759"/>
<name>A0A3P6NQ15_ANISI</name>
<keyword evidence="2" id="KW-1185">Reference proteome</keyword>
<organism evidence="1 2">
    <name type="scientific">Anisakis simplex</name>
    <name type="common">Herring worm</name>
    <dbReference type="NCBI Taxonomy" id="6269"/>
    <lineage>
        <taxon>Eukaryota</taxon>
        <taxon>Metazoa</taxon>
        <taxon>Ecdysozoa</taxon>
        <taxon>Nematoda</taxon>
        <taxon>Chromadorea</taxon>
        <taxon>Rhabditida</taxon>
        <taxon>Spirurina</taxon>
        <taxon>Ascaridomorpha</taxon>
        <taxon>Ascaridoidea</taxon>
        <taxon>Anisakidae</taxon>
        <taxon>Anisakis</taxon>
        <taxon>Anisakis simplex complex</taxon>
    </lineage>
</organism>